<evidence type="ECO:0000313" key="16">
    <source>
        <dbReference type="EMBL" id="GGD81619.1"/>
    </source>
</evidence>
<dbReference type="PROSITE" id="PS00665">
    <property type="entry name" value="DHDPS_1"/>
    <property type="match status" value="1"/>
</dbReference>
<feature type="binding site" evidence="12 15">
    <location>
        <position position="50"/>
    </location>
    <ligand>
        <name>pyruvate</name>
        <dbReference type="ChEBI" id="CHEBI:15361"/>
    </ligand>
</feature>
<dbReference type="AlphaFoldDB" id="A0A917DY98"/>
<comment type="subunit">
    <text evidence="12">Homotetramer; dimer of dimers.</text>
</comment>
<dbReference type="InterPro" id="IPR020624">
    <property type="entry name" value="Schiff_base-form_aldolases_CS"/>
</dbReference>
<evidence type="ECO:0000256" key="14">
    <source>
        <dbReference type="PIRSR" id="PIRSR001365-1"/>
    </source>
</evidence>
<dbReference type="RefSeq" id="WP_188995057.1">
    <property type="nucleotide sequence ID" value="NZ_BMHP01000003.1"/>
</dbReference>
<dbReference type="SMART" id="SM01130">
    <property type="entry name" value="DHDPS"/>
    <property type="match status" value="1"/>
</dbReference>
<keyword evidence="7 12" id="KW-0220">Diaminopimelate biosynthesis</keyword>
<keyword evidence="6 12" id="KW-0028">Amino-acid biosynthesis</keyword>
<comment type="subcellular location">
    <subcellularLocation>
        <location evidence="12">Cytoplasm</location>
    </subcellularLocation>
</comment>
<gene>
    <name evidence="16" type="primary">dapA2</name>
    <name evidence="12" type="synonym">dapA</name>
    <name evidence="16" type="ORF">GCM10010911_44670</name>
</gene>
<comment type="pathway">
    <text evidence="2 12">Amino-acid biosynthesis; L-lysine biosynthesis via DAP pathway; (S)-tetrahydrodipicolinate from L-aspartate: step 3/4.</text>
</comment>
<dbReference type="GO" id="GO:0009089">
    <property type="term" value="P:lysine biosynthetic process via diaminopimelate"/>
    <property type="evidence" value="ECO:0007669"/>
    <property type="project" value="UniProtKB-UniRule"/>
</dbReference>
<evidence type="ECO:0000256" key="12">
    <source>
        <dbReference type="HAMAP-Rule" id="MF_00418"/>
    </source>
</evidence>
<evidence type="ECO:0000256" key="11">
    <source>
        <dbReference type="ARBA" id="ARBA00047836"/>
    </source>
</evidence>
<dbReference type="GO" id="GO:0005737">
    <property type="term" value="C:cytoplasm"/>
    <property type="evidence" value="ECO:0007669"/>
    <property type="project" value="UniProtKB-SubCell"/>
</dbReference>
<dbReference type="HAMAP" id="MF_00418">
    <property type="entry name" value="DapA"/>
    <property type="match status" value="1"/>
</dbReference>
<evidence type="ECO:0000256" key="3">
    <source>
        <dbReference type="ARBA" id="ARBA00007592"/>
    </source>
</evidence>
<dbReference type="GO" id="GO:0019877">
    <property type="term" value="P:diaminopimelate biosynthetic process"/>
    <property type="evidence" value="ECO:0007669"/>
    <property type="project" value="UniProtKB-UniRule"/>
</dbReference>
<evidence type="ECO:0000313" key="17">
    <source>
        <dbReference type="Proteomes" id="UP000612456"/>
    </source>
</evidence>
<comment type="caution">
    <text evidence="16">The sequence shown here is derived from an EMBL/GenBank/DDBJ whole genome shotgun (WGS) entry which is preliminary data.</text>
</comment>
<feature type="active site" description="Proton donor/acceptor" evidence="12 14">
    <location>
        <position position="140"/>
    </location>
</feature>
<reference evidence="16" key="1">
    <citation type="journal article" date="2014" name="Int. J. Syst. Evol. Microbiol.">
        <title>Complete genome sequence of Corynebacterium casei LMG S-19264T (=DSM 44701T), isolated from a smear-ripened cheese.</title>
        <authorList>
            <consortium name="US DOE Joint Genome Institute (JGI-PGF)"/>
            <person name="Walter F."/>
            <person name="Albersmeier A."/>
            <person name="Kalinowski J."/>
            <person name="Ruckert C."/>
        </authorList>
    </citation>
    <scope>NUCLEOTIDE SEQUENCE</scope>
    <source>
        <strain evidence="16">CGMCC 1.15178</strain>
    </source>
</reference>
<feature type="site" description="Part of a proton relay during catalysis" evidence="12">
    <location>
        <position position="115"/>
    </location>
</feature>
<dbReference type="EMBL" id="BMHP01000003">
    <property type="protein sequence ID" value="GGD81619.1"/>
    <property type="molecule type" value="Genomic_DNA"/>
</dbReference>
<evidence type="ECO:0000256" key="9">
    <source>
        <dbReference type="ARBA" id="ARBA00023239"/>
    </source>
</evidence>
<feature type="binding site" evidence="12 15">
    <location>
        <position position="208"/>
    </location>
    <ligand>
        <name>pyruvate</name>
        <dbReference type="ChEBI" id="CHEBI:15361"/>
    </ligand>
</feature>
<organism evidence="16 17">
    <name type="scientific">Paenibacillus nasutitermitis</name>
    <dbReference type="NCBI Taxonomy" id="1652958"/>
    <lineage>
        <taxon>Bacteria</taxon>
        <taxon>Bacillati</taxon>
        <taxon>Bacillota</taxon>
        <taxon>Bacilli</taxon>
        <taxon>Bacillales</taxon>
        <taxon>Paenibacillaceae</taxon>
        <taxon>Paenibacillus</taxon>
    </lineage>
</organism>
<dbReference type="InterPro" id="IPR013785">
    <property type="entry name" value="Aldolase_TIM"/>
</dbReference>
<proteinExistence type="inferred from homology"/>
<evidence type="ECO:0000256" key="6">
    <source>
        <dbReference type="ARBA" id="ARBA00022605"/>
    </source>
</evidence>
<dbReference type="PRINTS" id="PR00146">
    <property type="entry name" value="DHPICSNTHASE"/>
</dbReference>
<dbReference type="InterPro" id="IPR005263">
    <property type="entry name" value="DapA"/>
</dbReference>
<evidence type="ECO:0000256" key="4">
    <source>
        <dbReference type="ARBA" id="ARBA00012086"/>
    </source>
</evidence>
<dbReference type="CDD" id="cd00950">
    <property type="entry name" value="DHDPS"/>
    <property type="match status" value="1"/>
</dbReference>
<evidence type="ECO:0000256" key="8">
    <source>
        <dbReference type="ARBA" id="ARBA00023154"/>
    </source>
</evidence>
<keyword evidence="9 12" id="KW-0456">Lyase</keyword>
<comment type="function">
    <text evidence="1 12">Catalyzes the condensation of (S)-aspartate-beta-semialdehyde [(S)-ASA] and pyruvate to 4-hydroxy-tetrahydrodipicolinate (HTPA).</text>
</comment>
<feature type="active site" description="Schiff-base intermediate with substrate" evidence="12 14">
    <location>
        <position position="168"/>
    </location>
</feature>
<name>A0A917DY98_9BACL</name>
<dbReference type="EC" id="4.3.3.7" evidence="4 12"/>
<comment type="catalytic activity">
    <reaction evidence="11 12">
        <text>L-aspartate 4-semialdehyde + pyruvate = (2S,4S)-4-hydroxy-2,3,4,5-tetrahydrodipicolinate + H2O + H(+)</text>
        <dbReference type="Rhea" id="RHEA:34171"/>
        <dbReference type="ChEBI" id="CHEBI:15361"/>
        <dbReference type="ChEBI" id="CHEBI:15377"/>
        <dbReference type="ChEBI" id="CHEBI:15378"/>
        <dbReference type="ChEBI" id="CHEBI:67139"/>
        <dbReference type="ChEBI" id="CHEBI:537519"/>
        <dbReference type="EC" id="4.3.3.7"/>
    </reaction>
</comment>
<dbReference type="Gene3D" id="3.20.20.70">
    <property type="entry name" value="Aldolase class I"/>
    <property type="match status" value="1"/>
</dbReference>
<evidence type="ECO:0000256" key="13">
    <source>
        <dbReference type="PIRNR" id="PIRNR001365"/>
    </source>
</evidence>
<dbReference type="PIRSF" id="PIRSF001365">
    <property type="entry name" value="DHDPS"/>
    <property type="match status" value="1"/>
</dbReference>
<reference evidence="16" key="2">
    <citation type="submission" date="2020-09" db="EMBL/GenBank/DDBJ databases">
        <authorList>
            <person name="Sun Q."/>
            <person name="Zhou Y."/>
        </authorList>
    </citation>
    <scope>NUCLEOTIDE SEQUENCE</scope>
    <source>
        <strain evidence="16">CGMCC 1.15178</strain>
    </source>
</reference>
<sequence length="298" mass="33348">MLMEQDLRGLFLPVVTPFLPNDELDSESYRNYLSKLLTYDIQGLVINGTTGESPTVSWEEVERLVQWTKEIMLENNRNVPLIIGTGTNDTASTIKRTEWAGQLGAEAVLVVIPYYNKPSQEGIIEHFRRVSQVGVPIIVYEIPSRTGVRLTTKTARTIMDLNGVIGLKDSTGGMELISELTRYGTKPVLCGDDPYFYAMLSQGETGGILASANVNTQLYIDVINLHRQGDIRAAKDTFNLLVPFIQLLFRESNPSPLKWLLARQGLIKSDKLRLPMSPITLELQADLEMALQRLPLNL</sequence>
<keyword evidence="5 12" id="KW-0963">Cytoplasm</keyword>
<evidence type="ECO:0000256" key="15">
    <source>
        <dbReference type="PIRSR" id="PIRSR001365-2"/>
    </source>
</evidence>
<evidence type="ECO:0000256" key="2">
    <source>
        <dbReference type="ARBA" id="ARBA00005120"/>
    </source>
</evidence>
<dbReference type="PANTHER" id="PTHR12128:SF66">
    <property type="entry name" value="4-HYDROXY-2-OXOGLUTARATE ALDOLASE, MITOCHONDRIAL"/>
    <property type="match status" value="1"/>
</dbReference>
<keyword evidence="17" id="KW-1185">Reference proteome</keyword>
<evidence type="ECO:0000256" key="5">
    <source>
        <dbReference type="ARBA" id="ARBA00022490"/>
    </source>
</evidence>
<feature type="site" description="Part of a proton relay during catalysis" evidence="12">
    <location>
        <position position="49"/>
    </location>
</feature>
<dbReference type="PANTHER" id="PTHR12128">
    <property type="entry name" value="DIHYDRODIPICOLINATE SYNTHASE"/>
    <property type="match status" value="1"/>
</dbReference>
<dbReference type="SUPFAM" id="SSF51569">
    <property type="entry name" value="Aldolase"/>
    <property type="match status" value="1"/>
</dbReference>
<dbReference type="Proteomes" id="UP000612456">
    <property type="component" value="Unassembled WGS sequence"/>
</dbReference>
<evidence type="ECO:0000256" key="7">
    <source>
        <dbReference type="ARBA" id="ARBA00022915"/>
    </source>
</evidence>
<evidence type="ECO:0000256" key="10">
    <source>
        <dbReference type="ARBA" id="ARBA00023270"/>
    </source>
</evidence>
<keyword evidence="8 12" id="KW-0457">Lysine biosynthesis</keyword>
<dbReference type="InterPro" id="IPR002220">
    <property type="entry name" value="DapA-like"/>
</dbReference>
<keyword evidence="10 12" id="KW-0704">Schiff base</keyword>
<comment type="caution">
    <text evidence="12">Was originally thought to be a dihydrodipicolinate synthase (DHDPS), catalyzing the condensation of (S)-aspartate-beta-semialdehyde [(S)-ASA] and pyruvate to dihydrodipicolinate (DHDP). However, it was shown in E.coli that the product of the enzymatic reaction is not dihydrodipicolinate but in fact (4S)-4-hydroxy-2,3,4,5-tetrahydro-(2S)-dipicolinic acid (HTPA), and that the consecutive dehydration reaction leading to DHDP is not spontaneous but catalyzed by DapB.</text>
</comment>
<dbReference type="GO" id="GO:0008840">
    <property type="term" value="F:4-hydroxy-tetrahydrodipicolinate synthase activity"/>
    <property type="evidence" value="ECO:0007669"/>
    <property type="project" value="UniProtKB-UniRule"/>
</dbReference>
<dbReference type="NCBIfam" id="TIGR00674">
    <property type="entry name" value="dapA"/>
    <property type="match status" value="1"/>
</dbReference>
<accession>A0A917DY98</accession>
<comment type="similarity">
    <text evidence="3 12 13">Belongs to the DapA family.</text>
</comment>
<evidence type="ECO:0000256" key="1">
    <source>
        <dbReference type="ARBA" id="ARBA00003294"/>
    </source>
</evidence>
<dbReference type="Pfam" id="PF00701">
    <property type="entry name" value="DHDPS"/>
    <property type="match status" value="1"/>
</dbReference>
<protein>
    <recommendedName>
        <fullName evidence="4 12">4-hydroxy-tetrahydrodipicolinate synthase</fullName>
        <shortName evidence="12">HTPA synthase</shortName>
        <ecNumber evidence="4 12">4.3.3.7</ecNumber>
    </recommendedName>
</protein>